<gene>
    <name evidence="2" type="ORF">EX30DRAFT_312584</name>
</gene>
<dbReference type="InterPro" id="IPR050700">
    <property type="entry name" value="YIM1/Zinc_Alcohol_DH_Fams"/>
</dbReference>
<dbReference type="OrthoDB" id="3509362at2759"/>
<dbReference type="Gene3D" id="3.90.180.10">
    <property type="entry name" value="Medium-chain alcohol dehydrogenases, catalytic domain"/>
    <property type="match status" value="1"/>
</dbReference>
<dbReference type="SMART" id="SM00829">
    <property type="entry name" value="PKS_ER"/>
    <property type="match status" value="1"/>
</dbReference>
<feature type="domain" description="Enoyl reductase (ER)" evidence="1">
    <location>
        <begin position="11"/>
        <end position="350"/>
    </location>
</feature>
<dbReference type="InParanoid" id="A0A4V3SHI7"/>
<dbReference type="SUPFAM" id="SSF50129">
    <property type="entry name" value="GroES-like"/>
    <property type="match status" value="1"/>
</dbReference>
<organism evidence="2 3">
    <name type="scientific">Ascodesmis nigricans</name>
    <dbReference type="NCBI Taxonomy" id="341454"/>
    <lineage>
        <taxon>Eukaryota</taxon>
        <taxon>Fungi</taxon>
        <taxon>Dikarya</taxon>
        <taxon>Ascomycota</taxon>
        <taxon>Pezizomycotina</taxon>
        <taxon>Pezizomycetes</taxon>
        <taxon>Pezizales</taxon>
        <taxon>Ascodesmidaceae</taxon>
        <taxon>Ascodesmis</taxon>
    </lineage>
</organism>
<sequence>MRALYLPSTYSSPRGYRISDLPKPKITTETPLLIQVYACSLNTGDTHIAKGDFRFMHSTPFPHIIGHEFAGIITERHPSYAGEFQIGDEVFGVIPVTMNRGAAAQFLVASDHCMARKPARLSFAEAAALGVAGVTAITALDLGEELLGGLVGRTVFVSATLGGVGSVAVQLAKHAYGAARVIGTVSTGKLGMVGEKLGDNTVDSVVDYVREDVVDRVGRRKVDLFFDTQGTVGRNVGVVRKGGVVVSCSSLCSGTEMEKLMPAPLLVRVALDIISWTAAKWYGLGGVTFKAVLAVENRSLLERLAKLASEGKVRGVVGTSIKMDEENLDAIQEACGIIVSGKGGVGRLVLEID</sequence>
<evidence type="ECO:0000259" key="1">
    <source>
        <dbReference type="SMART" id="SM00829"/>
    </source>
</evidence>
<dbReference type="SUPFAM" id="SSF51735">
    <property type="entry name" value="NAD(P)-binding Rossmann-fold domains"/>
    <property type="match status" value="1"/>
</dbReference>
<dbReference type="InterPro" id="IPR011032">
    <property type="entry name" value="GroES-like_sf"/>
</dbReference>
<name>A0A4V3SHI7_9PEZI</name>
<evidence type="ECO:0000313" key="3">
    <source>
        <dbReference type="Proteomes" id="UP000298138"/>
    </source>
</evidence>
<keyword evidence="3" id="KW-1185">Reference proteome</keyword>
<dbReference type="Pfam" id="PF00107">
    <property type="entry name" value="ADH_zinc_N"/>
    <property type="match status" value="1"/>
</dbReference>
<proteinExistence type="predicted"/>
<dbReference type="InterPro" id="IPR013149">
    <property type="entry name" value="ADH-like_C"/>
</dbReference>
<dbReference type="InterPro" id="IPR020843">
    <property type="entry name" value="ER"/>
</dbReference>
<dbReference type="GO" id="GO:0016491">
    <property type="term" value="F:oxidoreductase activity"/>
    <property type="evidence" value="ECO:0007669"/>
    <property type="project" value="InterPro"/>
</dbReference>
<dbReference type="PANTHER" id="PTHR11695">
    <property type="entry name" value="ALCOHOL DEHYDROGENASE RELATED"/>
    <property type="match status" value="1"/>
</dbReference>
<dbReference type="AlphaFoldDB" id="A0A4V3SHI7"/>
<dbReference type="Pfam" id="PF08240">
    <property type="entry name" value="ADH_N"/>
    <property type="match status" value="1"/>
</dbReference>
<reference evidence="2 3" key="1">
    <citation type="submission" date="2019-04" db="EMBL/GenBank/DDBJ databases">
        <title>Comparative genomics and transcriptomics to analyze fruiting body development in filamentous ascomycetes.</title>
        <authorList>
            <consortium name="DOE Joint Genome Institute"/>
            <person name="Lutkenhaus R."/>
            <person name="Traeger S."/>
            <person name="Breuer J."/>
            <person name="Kuo A."/>
            <person name="Lipzen A."/>
            <person name="Pangilinan J."/>
            <person name="Dilworth D."/>
            <person name="Sandor L."/>
            <person name="Poggeler S."/>
            <person name="Barry K."/>
            <person name="Grigoriev I.V."/>
            <person name="Nowrousian M."/>
        </authorList>
    </citation>
    <scope>NUCLEOTIDE SEQUENCE [LARGE SCALE GENOMIC DNA]</scope>
    <source>
        <strain evidence="2 3">CBS 389.68</strain>
    </source>
</reference>
<dbReference type="STRING" id="341454.A0A4V3SHI7"/>
<evidence type="ECO:0000313" key="2">
    <source>
        <dbReference type="EMBL" id="TGZ76324.1"/>
    </source>
</evidence>
<dbReference type="InterPro" id="IPR013154">
    <property type="entry name" value="ADH-like_N"/>
</dbReference>
<accession>A0A4V3SHI7</accession>
<dbReference type="Proteomes" id="UP000298138">
    <property type="component" value="Unassembled WGS sequence"/>
</dbReference>
<protein>
    <submittedName>
        <fullName evidence="2">GroES-like protein</fullName>
    </submittedName>
</protein>
<dbReference type="PANTHER" id="PTHR11695:SF294">
    <property type="entry name" value="RETICULON-4-INTERACTING PROTEIN 1, MITOCHONDRIAL"/>
    <property type="match status" value="1"/>
</dbReference>
<dbReference type="Gene3D" id="3.40.50.720">
    <property type="entry name" value="NAD(P)-binding Rossmann-like Domain"/>
    <property type="match status" value="1"/>
</dbReference>
<dbReference type="CDD" id="cd05289">
    <property type="entry name" value="MDR_like_2"/>
    <property type="match status" value="1"/>
</dbReference>
<dbReference type="EMBL" id="ML220184">
    <property type="protein sequence ID" value="TGZ76324.1"/>
    <property type="molecule type" value="Genomic_DNA"/>
</dbReference>
<dbReference type="InterPro" id="IPR036291">
    <property type="entry name" value="NAD(P)-bd_dom_sf"/>
</dbReference>